<dbReference type="SUPFAM" id="SSF143865">
    <property type="entry name" value="CorA soluble domain-like"/>
    <property type="match status" value="1"/>
</dbReference>
<evidence type="ECO:0000256" key="9">
    <source>
        <dbReference type="SAM" id="Phobius"/>
    </source>
</evidence>
<keyword evidence="7 9" id="KW-0472">Membrane</keyword>
<keyword evidence="4" id="KW-1003">Cell membrane</keyword>
<comment type="subcellular location">
    <subcellularLocation>
        <location evidence="1">Cell membrane</location>
        <topology evidence="1">Multi-pass membrane protein</topology>
    </subcellularLocation>
</comment>
<keyword evidence="3" id="KW-0813">Transport</keyword>
<dbReference type="InterPro" id="IPR045861">
    <property type="entry name" value="CorA_cytoplasmic_dom"/>
</dbReference>
<comment type="caution">
    <text evidence="10">The sequence shown here is derived from an EMBL/GenBank/DDBJ whole genome shotgun (WGS) entry which is preliminary data.</text>
</comment>
<evidence type="ECO:0000256" key="1">
    <source>
        <dbReference type="ARBA" id="ARBA00004651"/>
    </source>
</evidence>
<evidence type="ECO:0000256" key="6">
    <source>
        <dbReference type="ARBA" id="ARBA00022989"/>
    </source>
</evidence>
<accession>A8NLQ2</accession>
<dbReference type="Pfam" id="PF01544">
    <property type="entry name" value="CorA"/>
    <property type="match status" value="1"/>
</dbReference>
<dbReference type="HOGENOM" id="CLU_018401_0_0_1"/>
<feature type="region of interest" description="Disordered" evidence="8">
    <location>
        <begin position="1"/>
        <end position="47"/>
    </location>
</feature>
<keyword evidence="11" id="KW-1185">Reference proteome</keyword>
<keyword evidence="5 9" id="KW-0812">Transmembrane</keyword>
<evidence type="ECO:0000256" key="3">
    <source>
        <dbReference type="ARBA" id="ARBA00022448"/>
    </source>
</evidence>
<comment type="similarity">
    <text evidence="2">Belongs to the CorA metal ion transporter (MIT) (TC 1.A.35) family.</text>
</comment>
<dbReference type="Proteomes" id="UP000001861">
    <property type="component" value="Unassembled WGS sequence"/>
</dbReference>
<protein>
    <submittedName>
        <fullName evidence="10">Uncharacterized protein</fullName>
    </submittedName>
</protein>
<evidence type="ECO:0000256" key="5">
    <source>
        <dbReference type="ARBA" id="ARBA00022692"/>
    </source>
</evidence>
<dbReference type="STRING" id="240176.A8NLQ2"/>
<dbReference type="PANTHER" id="PTHR46494">
    <property type="entry name" value="CORA FAMILY METAL ION TRANSPORTER (EUROFUNG)"/>
    <property type="match status" value="1"/>
</dbReference>
<proteinExistence type="inferred from homology"/>
<keyword evidence="6 9" id="KW-1133">Transmembrane helix</keyword>
<dbReference type="EMBL" id="AACS02000012">
    <property type="protein sequence ID" value="EAU87069.2"/>
    <property type="molecule type" value="Genomic_DNA"/>
</dbReference>
<feature type="transmembrane region" description="Helical" evidence="9">
    <location>
        <begin position="513"/>
        <end position="533"/>
    </location>
</feature>
<evidence type="ECO:0000313" key="11">
    <source>
        <dbReference type="Proteomes" id="UP000001861"/>
    </source>
</evidence>
<dbReference type="OMA" id="HARIMAT"/>
<organism evidence="10 11">
    <name type="scientific">Coprinopsis cinerea (strain Okayama-7 / 130 / ATCC MYA-4618 / FGSC 9003)</name>
    <name type="common">Inky cap fungus</name>
    <name type="synonym">Hormographiella aspergillata</name>
    <dbReference type="NCBI Taxonomy" id="240176"/>
    <lineage>
        <taxon>Eukaryota</taxon>
        <taxon>Fungi</taxon>
        <taxon>Dikarya</taxon>
        <taxon>Basidiomycota</taxon>
        <taxon>Agaricomycotina</taxon>
        <taxon>Agaricomycetes</taxon>
        <taxon>Agaricomycetidae</taxon>
        <taxon>Agaricales</taxon>
        <taxon>Agaricineae</taxon>
        <taxon>Psathyrellaceae</taxon>
        <taxon>Coprinopsis</taxon>
    </lineage>
</organism>
<dbReference type="InterPro" id="IPR002523">
    <property type="entry name" value="MgTranspt_CorA/ZnTranspt_ZntB"/>
</dbReference>
<dbReference type="PANTHER" id="PTHR46494:SF1">
    <property type="entry name" value="CORA FAMILY METAL ION TRANSPORTER (EUROFUNG)"/>
    <property type="match status" value="1"/>
</dbReference>
<feature type="compositionally biased region" description="Basic residues" evidence="8">
    <location>
        <begin position="22"/>
        <end position="31"/>
    </location>
</feature>
<evidence type="ECO:0000256" key="4">
    <source>
        <dbReference type="ARBA" id="ARBA00022475"/>
    </source>
</evidence>
<gene>
    <name evidence="10" type="ORF">CC1G_11249</name>
</gene>
<dbReference type="OrthoDB" id="3231000at2759"/>
<dbReference type="GO" id="GO:0050897">
    <property type="term" value="F:cobalt ion binding"/>
    <property type="evidence" value="ECO:0007669"/>
    <property type="project" value="TreeGrafter"/>
</dbReference>
<reference evidence="10 11" key="1">
    <citation type="journal article" date="2010" name="Proc. Natl. Acad. Sci. U.S.A.">
        <title>Insights into evolution of multicellular fungi from the assembled chromosomes of the mushroom Coprinopsis cinerea (Coprinus cinereus).</title>
        <authorList>
            <person name="Stajich J.E."/>
            <person name="Wilke S.K."/>
            <person name="Ahren D."/>
            <person name="Au C.H."/>
            <person name="Birren B.W."/>
            <person name="Borodovsky M."/>
            <person name="Burns C."/>
            <person name="Canback B."/>
            <person name="Casselton L.A."/>
            <person name="Cheng C.K."/>
            <person name="Deng J."/>
            <person name="Dietrich F.S."/>
            <person name="Fargo D.C."/>
            <person name="Farman M.L."/>
            <person name="Gathman A.C."/>
            <person name="Goldberg J."/>
            <person name="Guigo R."/>
            <person name="Hoegger P.J."/>
            <person name="Hooker J.B."/>
            <person name="Huggins A."/>
            <person name="James T.Y."/>
            <person name="Kamada T."/>
            <person name="Kilaru S."/>
            <person name="Kodira C."/>
            <person name="Kues U."/>
            <person name="Kupfer D."/>
            <person name="Kwan H.S."/>
            <person name="Lomsadze A."/>
            <person name="Li W."/>
            <person name="Lilly W.W."/>
            <person name="Ma L.J."/>
            <person name="Mackey A.J."/>
            <person name="Manning G."/>
            <person name="Martin F."/>
            <person name="Muraguchi H."/>
            <person name="Natvig D.O."/>
            <person name="Palmerini H."/>
            <person name="Ramesh M.A."/>
            <person name="Rehmeyer C.J."/>
            <person name="Roe B.A."/>
            <person name="Shenoy N."/>
            <person name="Stanke M."/>
            <person name="Ter-Hovhannisyan V."/>
            <person name="Tunlid A."/>
            <person name="Velagapudi R."/>
            <person name="Vision T.J."/>
            <person name="Zeng Q."/>
            <person name="Zolan M.E."/>
            <person name="Pukkila P.J."/>
        </authorList>
    </citation>
    <scope>NUCLEOTIDE SEQUENCE [LARGE SCALE GENOMIC DNA]</scope>
    <source>
        <strain evidence="11">Okayama-7 / 130 / ATCC MYA-4618 / FGSC 9003</strain>
    </source>
</reference>
<dbReference type="GO" id="GO:0015095">
    <property type="term" value="F:magnesium ion transmembrane transporter activity"/>
    <property type="evidence" value="ECO:0007669"/>
    <property type="project" value="TreeGrafter"/>
</dbReference>
<evidence type="ECO:0000313" key="10">
    <source>
        <dbReference type="EMBL" id="EAU87069.2"/>
    </source>
</evidence>
<dbReference type="GO" id="GO:0015087">
    <property type="term" value="F:cobalt ion transmembrane transporter activity"/>
    <property type="evidence" value="ECO:0007669"/>
    <property type="project" value="TreeGrafter"/>
</dbReference>
<name>A8NLQ2_COPC7</name>
<dbReference type="RefSeq" id="XP_001834750.2">
    <property type="nucleotide sequence ID" value="XM_001834698.2"/>
</dbReference>
<dbReference type="SUPFAM" id="SSF144083">
    <property type="entry name" value="Magnesium transport protein CorA, transmembrane region"/>
    <property type="match status" value="1"/>
</dbReference>
<dbReference type="KEGG" id="cci:CC1G_11249"/>
<dbReference type="eggNOG" id="ENOG502SM33">
    <property type="taxonomic scope" value="Eukaryota"/>
</dbReference>
<dbReference type="GO" id="GO:0005886">
    <property type="term" value="C:plasma membrane"/>
    <property type="evidence" value="ECO:0007669"/>
    <property type="project" value="UniProtKB-SubCell"/>
</dbReference>
<dbReference type="VEuPathDB" id="FungiDB:CC1G_11249"/>
<dbReference type="InParanoid" id="A8NLQ2"/>
<dbReference type="GeneID" id="6011267"/>
<evidence type="ECO:0000256" key="2">
    <source>
        <dbReference type="ARBA" id="ARBA00009765"/>
    </source>
</evidence>
<sequence length="671" mass="76044">MEMEGLPTLPNSSYLAAPEKHRGGHRRRLGPLRKPAPSYRHGTPSGPWPFLDIDDEVDPKRIEDPDSHIPMSAEPCVHHINLTQEFCWCKYPQSLYPNWTVRQQRKSRILKVIKRKERQRCIVYYIDVRDDGVFVPSAPREVDESVSKQDAQWHVMTHERPHDSRARVVFIDNLTGPALQMFGTRYNIEPFFFSSTISYIPSRFQSHIKPKEGDHVTLTLSFMRATTNPATDYPSPGSSFATGVSGRSQFGLSAKELIIDTQAPLPLRSPQSDIMLVSDFLAVHMVRRNDLTTTAETMYERFHLCGKSVYWSSIFKTTKDPTFLLLCLLWYVLYAWDEVFDALYAHICYLEDKVMTSNDLEFTQELHVIRAHLLHYESLMEEFRKTVEFVQRTENPALDNSDVFSEEHRDRTTKLIHRECENLLRDIRRLETSRKMQDKRLKNVMDLSFSLVNIEDSRRMAKLTEAAVRDSAAMKQIAYLTMFFLPAGFVATCFGMNITEINPKESAPGMTLAKYFAVAVPLTAVTVWLVVAYQIRIPDPRREVEDSYSRGGRDGGSSGLTFAGVYDEKHTGSLGGLTSSSKYPPTHHHHDDGRHRRLGFFERLLWPVWLFMSVFERRSVVLERARVGRVGVAGFGGGGGHGVGVGVTGVGGGGGGVRSGVGHPRIGGMRV</sequence>
<evidence type="ECO:0000256" key="7">
    <source>
        <dbReference type="ARBA" id="ARBA00023136"/>
    </source>
</evidence>
<dbReference type="AlphaFoldDB" id="A8NLQ2"/>
<dbReference type="Gene3D" id="1.20.58.340">
    <property type="entry name" value="Magnesium transport protein CorA, transmembrane region"/>
    <property type="match status" value="1"/>
</dbReference>
<dbReference type="InterPro" id="IPR045863">
    <property type="entry name" value="CorA_TM1_TM2"/>
</dbReference>
<evidence type="ECO:0000256" key="8">
    <source>
        <dbReference type="SAM" id="MobiDB-lite"/>
    </source>
</evidence>
<feature type="transmembrane region" description="Helical" evidence="9">
    <location>
        <begin position="477"/>
        <end position="498"/>
    </location>
</feature>
<dbReference type="GO" id="GO:0000287">
    <property type="term" value="F:magnesium ion binding"/>
    <property type="evidence" value="ECO:0007669"/>
    <property type="project" value="TreeGrafter"/>
</dbReference>